<dbReference type="EMBL" id="CAXAMM010036668">
    <property type="protein sequence ID" value="CAK9076092.1"/>
    <property type="molecule type" value="Genomic_DNA"/>
</dbReference>
<feature type="compositionally biased region" description="Low complexity" evidence="1">
    <location>
        <begin position="247"/>
        <end position="257"/>
    </location>
</feature>
<evidence type="ECO:0000256" key="1">
    <source>
        <dbReference type="SAM" id="MobiDB-lite"/>
    </source>
</evidence>
<sequence>MQQWHACGPPPSTQRPQLLGGNPPSTLRAPPSTLRAGPPPSTLRPGPPPSTLRAGPPSAQRLGPPPTQRPERPSGISTPPAPPSTVRPQLSPPPELQHLGPAGAKTLNWYVNRPLHPRAGAAGAVPFTASGPEEELDLRLQLEAECDGVESRGYVHSEVINEHPSELPDFDRRMWVVDPFYGWRTQDPEVDFDLRRKPLHLMPTSGWTPEVCKLPPDATTGAKLPDAPRRSGREAVGDGAEADAATEEPPTSAPARTWIQWLTGTSAPAPPSPPPPKPPLPSGRQMMPSKQDPVPDEPPQRPLPSWPELRQLLEPEMNAAGIAWEDVDDHLWNDAAKDEKQTSFGSDTPALGCCFREELLSVGELRRAVQRPKEFPDRLAQLSARVSNEDTVKIEALLSPSKRKKAQPQTPPQTLPPPRVPLPPQDSAPTSAVPAAPARLPPKQVPQEPEITAGGVADPLAKPVWTPQDDSAPAPEDLEQKPKKKKKDKSKKGKKEEDGCHVS</sequence>
<name>A0ABP0PRW2_9DINO</name>
<feature type="compositionally biased region" description="Pro residues" evidence="1">
    <location>
        <begin position="37"/>
        <end position="50"/>
    </location>
</feature>
<evidence type="ECO:0000313" key="4">
    <source>
        <dbReference type="Proteomes" id="UP001642464"/>
    </source>
</evidence>
<feature type="compositionally biased region" description="Pro residues" evidence="1">
    <location>
        <begin position="296"/>
        <end position="305"/>
    </location>
</feature>
<dbReference type="EMBL" id="CAXAMM010037779">
    <property type="protein sequence ID" value="CAK9077589.1"/>
    <property type="molecule type" value="Genomic_DNA"/>
</dbReference>
<keyword evidence="4" id="KW-1185">Reference proteome</keyword>
<comment type="caution">
    <text evidence="3">The sequence shown here is derived from an EMBL/GenBank/DDBJ whole genome shotgun (WGS) entry which is preliminary data.</text>
</comment>
<feature type="region of interest" description="Disordered" evidence="1">
    <location>
        <begin position="211"/>
        <end position="311"/>
    </location>
</feature>
<feature type="compositionally biased region" description="Low complexity" evidence="1">
    <location>
        <begin position="427"/>
        <end position="438"/>
    </location>
</feature>
<accession>A0ABP0PRW2</accession>
<feature type="region of interest" description="Disordered" evidence="1">
    <location>
        <begin position="386"/>
        <end position="503"/>
    </location>
</feature>
<reference evidence="3 4" key="1">
    <citation type="submission" date="2024-02" db="EMBL/GenBank/DDBJ databases">
        <authorList>
            <person name="Chen Y."/>
            <person name="Shah S."/>
            <person name="Dougan E. K."/>
            <person name="Thang M."/>
            <person name="Chan C."/>
        </authorList>
    </citation>
    <scope>NUCLEOTIDE SEQUENCE [LARGE SCALE GENOMIC DNA]</scope>
</reference>
<proteinExistence type="predicted"/>
<gene>
    <name evidence="2" type="ORF">SCF082_LOCUS36751</name>
    <name evidence="3" type="ORF">SCF082_LOCUS37200</name>
</gene>
<dbReference type="Proteomes" id="UP001642464">
    <property type="component" value="Unassembled WGS sequence"/>
</dbReference>
<feature type="region of interest" description="Disordered" evidence="1">
    <location>
        <begin position="1"/>
        <end position="101"/>
    </location>
</feature>
<evidence type="ECO:0000313" key="2">
    <source>
        <dbReference type="EMBL" id="CAK9076092.1"/>
    </source>
</evidence>
<feature type="compositionally biased region" description="Basic and acidic residues" evidence="1">
    <location>
        <begin position="226"/>
        <end position="236"/>
    </location>
</feature>
<feature type="compositionally biased region" description="Basic and acidic residues" evidence="1">
    <location>
        <begin position="494"/>
        <end position="503"/>
    </location>
</feature>
<organism evidence="3 4">
    <name type="scientific">Durusdinium trenchii</name>
    <dbReference type="NCBI Taxonomy" id="1381693"/>
    <lineage>
        <taxon>Eukaryota</taxon>
        <taxon>Sar</taxon>
        <taxon>Alveolata</taxon>
        <taxon>Dinophyceae</taxon>
        <taxon>Suessiales</taxon>
        <taxon>Symbiodiniaceae</taxon>
        <taxon>Durusdinium</taxon>
    </lineage>
</organism>
<protein>
    <submittedName>
        <fullName evidence="3">Uncharacterized protein</fullName>
    </submittedName>
</protein>
<feature type="compositionally biased region" description="Pro residues" evidence="1">
    <location>
        <begin position="409"/>
        <end position="426"/>
    </location>
</feature>
<evidence type="ECO:0000313" key="3">
    <source>
        <dbReference type="EMBL" id="CAK9077589.1"/>
    </source>
</evidence>
<feature type="compositionally biased region" description="Pro residues" evidence="1">
    <location>
        <begin position="79"/>
        <end position="95"/>
    </location>
</feature>
<feature type="compositionally biased region" description="Pro residues" evidence="1">
    <location>
        <begin position="268"/>
        <end position="281"/>
    </location>
</feature>
<feature type="compositionally biased region" description="Basic residues" evidence="1">
    <location>
        <begin position="482"/>
        <end position="493"/>
    </location>
</feature>